<accession>A0A7R9E8B8</accession>
<proteinExistence type="predicted"/>
<dbReference type="PANTHER" id="PTHR21261">
    <property type="entry name" value="BEAT PROTEIN"/>
    <property type="match status" value="1"/>
</dbReference>
<name>A0A7R9E8B8_9NEOP</name>
<keyword evidence="1" id="KW-0472">Membrane</keyword>
<dbReference type="AlphaFoldDB" id="A0A7R9E8B8"/>
<evidence type="ECO:0000313" key="2">
    <source>
        <dbReference type="EMBL" id="CAD7429331.1"/>
    </source>
</evidence>
<protein>
    <submittedName>
        <fullName evidence="2">Uncharacterized protein</fullName>
    </submittedName>
</protein>
<keyword evidence="1" id="KW-1133">Transmembrane helix</keyword>
<sequence length="127" mass="14207">MKALPQDDPTIEGIASTYSIGDYVMGNCTSAKSNPPSILAWYINDVKVIRCHLLQGVAVILAWYINNIMVIHCHLLQGVAVILACYINNVKRRILICGEEVIQTPQPSRSSLRSLEYLWQKCVSNEC</sequence>
<dbReference type="EMBL" id="OB794043">
    <property type="protein sequence ID" value="CAD7429331.1"/>
    <property type="molecule type" value="Genomic_DNA"/>
</dbReference>
<organism evidence="2">
    <name type="scientific">Timema monikensis</name>
    <dbReference type="NCBI Taxonomy" id="170555"/>
    <lineage>
        <taxon>Eukaryota</taxon>
        <taxon>Metazoa</taxon>
        <taxon>Ecdysozoa</taxon>
        <taxon>Arthropoda</taxon>
        <taxon>Hexapoda</taxon>
        <taxon>Insecta</taxon>
        <taxon>Pterygota</taxon>
        <taxon>Neoptera</taxon>
        <taxon>Polyneoptera</taxon>
        <taxon>Phasmatodea</taxon>
        <taxon>Timematodea</taxon>
        <taxon>Timematoidea</taxon>
        <taxon>Timematidae</taxon>
        <taxon>Timema</taxon>
    </lineage>
</organism>
<dbReference type="PANTHER" id="PTHR21261:SF5">
    <property type="entry name" value="BEATEN PATH VA, ISOFORM A-RELATED"/>
    <property type="match status" value="1"/>
</dbReference>
<keyword evidence="1" id="KW-0812">Transmembrane</keyword>
<gene>
    <name evidence="2" type="ORF">TMSB3V08_LOCUS6111</name>
</gene>
<evidence type="ECO:0000256" key="1">
    <source>
        <dbReference type="SAM" id="Phobius"/>
    </source>
</evidence>
<reference evidence="2" key="1">
    <citation type="submission" date="2020-11" db="EMBL/GenBank/DDBJ databases">
        <authorList>
            <person name="Tran Van P."/>
        </authorList>
    </citation>
    <scope>NUCLEOTIDE SEQUENCE</scope>
</reference>
<feature type="transmembrane region" description="Helical" evidence="1">
    <location>
        <begin position="63"/>
        <end position="86"/>
    </location>
</feature>